<protein>
    <submittedName>
        <fullName evidence="2">Uncharacterized protein</fullName>
    </submittedName>
</protein>
<sequence>MPGSQRRGRYMDLDDSELPPTPVNECSPSQFLGPKRYTRAVVDHYQTNPTSNSYTEPNHLIQTHTPRHVLALLGLHKDNAHTLDSSDAQPVEIPGTTTEYGSRFLGQARGRTRNWMMLAYFLRSELRVGIPLKTPTWGWRMHWRTSRPHRLVTLVSSSSFRERFRVLTFPSKMAYQRSLTGHARRTYLLA</sequence>
<dbReference type="Proteomes" id="UP000219338">
    <property type="component" value="Unassembled WGS sequence"/>
</dbReference>
<dbReference type="OrthoDB" id="332863at2759"/>
<evidence type="ECO:0000256" key="1">
    <source>
        <dbReference type="SAM" id="MobiDB-lite"/>
    </source>
</evidence>
<dbReference type="AlphaFoldDB" id="A0A284SBS5"/>
<accession>A0A284SBS5</accession>
<gene>
    <name evidence="2" type="ORF">ARMOST_22051</name>
</gene>
<reference evidence="3" key="1">
    <citation type="journal article" date="2017" name="Nat. Ecol. Evol.">
        <title>Genome expansion and lineage-specific genetic innovations in the forest pathogenic fungi Armillaria.</title>
        <authorList>
            <person name="Sipos G."/>
            <person name="Prasanna A.N."/>
            <person name="Walter M.C."/>
            <person name="O'Connor E."/>
            <person name="Balint B."/>
            <person name="Krizsan K."/>
            <person name="Kiss B."/>
            <person name="Hess J."/>
            <person name="Varga T."/>
            <person name="Slot J."/>
            <person name="Riley R."/>
            <person name="Boka B."/>
            <person name="Rigling D."/>
            <person name="Barry K."/>
            <person name="Lee J."/>
            <person name="Mihaltcheva S."/>
            <person name="LaButti K."/>
            <person name="Lipzen A."/>
            <person name="Waldron R."/>
            <person name="Moloney N.M."/>
            <person name="Sperisen C."/>
            <person name="Kredics L."/>
            <person name="Vagvoelgyi C."/>
            <person name="Patrignani A."/>
            <person name="Fitzpatrick D."/>
            <person name="Nagy I."/>
            <person name="Doyle S."/>
            <person name="Anderson J.B."/>
            <person name="Grigoriev I.V."/>
            <person name="Gueldener U."/>
            <person name="Muensterkoetter M."/>
            <person name="Nagy L.G."/>
        </authorList>
    </citation>
    <scope>NUCLEOTIDE SEQUENCE [LARGE SCALE GENOMIC DNA]</scope>
    <source>
        <strain evidence="3">C18/9</strain>
    </source>
</reference>
<dbReference type="EMBL" id="FUEG01000060">
    <property type="protein sequence ID" value="SJL18462.1"/>
    <property type="molecule type" value="Genomic_DNA"/>
</dbReference>
<proteinExistence type="predicted"/>
<keyword evidence="3" id="KW-1185">Reference proteome</keyword>
<feature type="region of interest" description="Disordered" evidence="1">
    <location>
        <begin position="1"/>
        <end position="24"/>
    </location>
</feature>
<organism evidence="2 3">
    <name type="scientific">Armillaria ostoyae</name>
    <name type="common">Armillaria root rot fungus</name>
    <dbReference type="NCBI Taxonomy" id="47428"/>
    <lineage>
        <taxon>Eukaryota</taxon>
        <taxon>Fungi</taxon>
        <taxon>Dikarya</taxon>
        <taxon>Basidiomycota</taxon>
        <taxon>Agaricomycotina</taxon>
        <taxon>Agaricomycetes</taxon>
        <taxon>Agaricomycetidae</taxon>
        <taxon>Agaricales</taxon>
        <taxon>Marasmiineae</taxon>
        <taxon>Physalacriaceae</taxon>
        <taxon>Armillaria</taxon>
    </lineage>
</organism>
<name>A0A284SBS5_ARMOS</name>
<evidence type="ECO:0000313" key="2">
    <source>
        <dbReference type="EMBL" id="SJL18462.1"/>
    </source>
</evidence>
<evidence type="ECO:0000313" key="3">
    <source>
        <dbReference type="Proteomes" id="UP000219338"/>
    </source>
</evidence>